<gene>
    <name evidence="1" type="ORF">OIU79_000558</name>
</gene>
<dbReference type="EMBL" id="JAPFFK010000010">
    <property type="protein sequence ID" value="KAJ6740459.1"/>
    <property type="molecule type" value="Genomic_DNA"/>
</dbReference>
<dbReference type="AlphaFoldDB" id="A0A9Q0ZN14"/>
<comment type="caution">
    <text evidence="1">The sequence shown here is derived from an EMBL/GenBank/DDBJ whole genome shotgun (WGS) entry which is preliminary data.</text>
</comment>
<evidence type="ECO:0000313" key="2">
    <source>
        <dbReference type="Proteomes" id="UP001151532"/>
    </source>
</evidence>
<protein>
    <submittedName>
        <fullName evidence="1">Uncharacterized protein</fullName>
    </submittedName>
</protein>
<proteinExistence type="predicted"/>
<reference evidence="1" key="2">
    <citation type="journal article" date="2023" name="Int. J. Mol. Sci.">
        <title>De Novo Assembly and Annotation of 11 Diverse Shrub Willow (Salix) Genomes Reveals Novel Gene Organization in Sex-Linked Regions.</title>
        <authorList>
            <person name="Hyden B."/>
            <person name="Feng K."/>
            <person name="Yates T.B."/>
            <person name="Jawdy S."/>
            <person name="Cereghino C."/>
            <person name="Smart L.B."/>
            <person name="Muchero W."/>
        </authorList>
    </citation>
    <scope>NUCLEOTIDE SEQUENCE</scope>
    <source>
        <tissue evidence="1">Shoot tip</tissue>
    </source>
</reference>
<evidence type="ECO:0000313" key="1">
    <source>
        <dbReference type="EMBL" id="KAJ6740459.1"/>
    </source>
</evidence>
<organism evidence="1 2">
    <name type="scientific">Salix purpurea</name>
    <name type="common">Purple osier willow</name>
    <dbReference type="NCBI Taxonomy" id="77065"/>
    <lineage>
        <taxon>Eukaryota</taxon>
        <taxon>Viridiplantae</taxon>
        <taxon>Streptophyta</taxon>
        <taxon>Embryophyta</taxon>
        <taxon>Tracheophyta</taxon>
        <taxon>Spermatophyta</taxon>
        <taxon>Magnoliopsida</taxon>
        <taxon>eudicotyledons</taxon>
        <taxon>Gunneridae</taxon>
        <taxon>Pentapetalae</taxon>
        <taxon>rosids</taxon>
        <taxon>fabids</taxon>
        <taxon>Malpighiales</taxon>
        <taxon>Salicaceae</taxon>
        <taxon>Saliceae</taxon>
        <taxon>Salix</taxon>
    </lineage>
</organism>
<accession>A0A9Q0ZN14</accession>
<sequence length="71" mass="8453">MVFCFVFQDIFDRDFYQIEGDFSNPSSHMVQASEKNNKLKNNQGLKVFSRDMTARAYYLLWELIQILHISL</sequence>
<dbReference type="Proteomes" id="UP001151532">
    <property type="component" value="Chromosome 7"/>
</dbReference>
<keyword evidence="2" id="KW-1185">Reference proteome</keyword>
<reference evidence="1" key="1">
    <citation type="submission" date="2022-11" db="EMBL/GenBank/DDBJ databases">
        <authorList>
            <person name="Hyden B.L."/>
            <person name="Feng K."/>
            <person name="Yates T."/>
            <person name="Jawdy S."/>
            <person name="Smart L.B."/>
            <person name="Muchero W."/>
        </authorList>
    </citation>
    <scope>NUCLEOTIDE SEQUENCE</scope>
    <source>
        <tissue evidence="1">Shoot tip</tissue>
    </source>
</reference>
<name>A0A9Q0ZN14_SALPP</name>